<dbReference type="STRING" id="35608.A0A2U1Q9E8"/>
<proteinExistence type="predicted"/>
<protein>
    <submittedName>
        <fullName evidence="1">Ubiquitin fusion degradation protein 1</fullName>
    </submittedName>
</protein>
<evidence type="ECO:0000313" key="1">
    <source>
        <dbReference type="EMBL" id="PWA94630.1"/>
    </source>
</evidence>
<dbReference type="EMBL" id="PKPP01000300">
    <property type="protein sequence ID" value="PWA94630.1"/>
    <property type="molecule type" value="Genomic_DNA"/>
</dbReference>
<organism evidence="1 2">
    <name type="scientific">Artemisia annua</name>
    <name type="common">Sweet wormwood</name>
    <dbReference type="NCBI Taxonomy" id="35608"/>
    <lineage>
        <taxon>Eukaryota</taxon>
        <taxon>Viridiplantae</taxon>
        <taxon>Streptophyta</taxon>
        <taxon>Embryophyta</taxon>
        <taxon>Tracheophyta</taxon>
        <taxon>Spermatophyta</taxon>
        <taxon>Magnoliopsida</taxon>
        <taxon>eudicotyledons</taxon>
        <taxon>Gunneridae</taxon>
        <taxon>Pentapetalae</taxon>
        <taxon>asterids</taxon>
        <taxon>campanulids</taxon>
        <taxon>Asterales</taxon>
        <taxon>Asteraceae</taxon>
        <taxon>Asteroideae</taxon>
        <taxon>Anthemideae</taxon>
        <taxon>Artemisiinae</taxon>
        <taxon>Artemisia</taxon>
    </lineage>
</organism>
<evidence type="ECO:0000313" key="2">
    <source>
        <dbReference type="Proteomes" id="UP000245207"/>
    </source>
</evidence>
<name>A0A2U1Q9E8_ARTAN</name>
<dbReference type="OrthoDB" id="422728at2759"/>
<sequence>MGKNGAESYGIVGSLDLGAKMIGRYGRMRCRVTTSSAFIRRPMMKNLLLGDFLRVKNVTLPKGIYVKLQTYTSDFLNTSDPKAISGF</sequence>
<accession>A0A2U1Q9E8</accession>
<reference evidence="1 2" key="1">
    <citation type="journal article" date="2018" name="Mol. Plant">
        <title>The genome of Artemisia annua provides insight into the evolution of Asteraceae family and artemisinin biosynthesis.</title>
        <authorList>
            <person name="Shen Q."/>
            <person name="Zhang L."/>
            <person name="Liao Z."/>
            <person name="Wang S."/>
            <person name="Yan T."/>
            <person name="Shi P."/>
            <person name="Liu M."/>
            <person name="Fu X."/>
            <person name="Pan Q."/>
            <person name="Wang Y."/>
            <person name="Lv Z."/>
            <person name="Lu X."/>
            <person name="Zhang F."/>
            <person name="Jiang W."/>
            <person name="Ma Y."/>
            <person name="Chen M."/>
            <person name="Hao X."/>
            <person name="Li L."/>
            <person name="Tang Y."/>
            <person name="Lv G."/>
            <person name="Zhou Y."/>
            <person name="Sun X."/>
            <person name="Brodelius P.E."/>
            <person name="Rose J.K.C."/>
            <person name="Tang K."/>
        </authorList>
    </citation>
    <scope>NUCLEOTIDE SEQUENCE [LARGE SCALE GENOMIC DNA]</scope>
    <source>
        <strain evidence="2">cv. Huhao1</strain>
        <tissue evidence="1">Leaf</tissue>
    </source>
</reference>
<gene>
    <name evidence="1" type="ORF">CTI12_AA058300</name>
</gene>
<keyword evidence="2" id="KW-1185">Reference proteome</keyword>
<dbReference type="AlphaFoldDB" id="A0A2U1Q9E8"/>
<comment type="caution">
    <text evidence="1">The sequence shown here is derived from an EMBL/GenBank/DDBJ whole genome shotgun (WGS) entry which is preliminary data.</text>
</comment>
<dbReference type="Proteomes" id="UP000245207">
    <property type="component" value="Unassembled WGS sequence"/>
</dbReference>